<comment type="caution">
    <text evidence="3">The sequence shown here is derived from an EMBL/GenBank/DDBJ whole genome shotgun (WGS) entry which is preliminary data.</text>
</comment>
<evidence type="ECO:0000259" key="2">
    <source>
        <dbReference type="Pfam" id="PF04892"/>
    </source>
</evidence>
<dbReference type="EMBL" id="RBIL01000003">
    <property type="protein sequence ID" value="RKQ84880.1"/>
    <property type="molecule type" value="Genomic_DNA"/>
</dbReference>
<keyword evidence="1" id="KW-0812">Transmembrane</keyword>
<accession>A0A660L0T3</accession>
<organism evidence="3 4">
    <name type="scientific">Solirubrobacter pauli</name>
    <dbReference type="NCBI Taxonomy" id="166793"/>
    <lineage>
        <taxon>Bacteria</taxon>
        <taxon>Bacillati</taxon>
        <taxon>Actinomycetota</taxon>
        <taxon>Thermoleophilia</taxon>
        <taxon>Solirubrobacterales</taxon>
        <taxon>Solirubrobacteraceae</taxon>
        <taxon>Solirubrobacter</taxon>
    </lineage>
</organism>
<gene>
    <name evidence="3" type="ORF">C8N24_6510</name>
</gene>
<feature type="transmembrane region" description="Helical" evidence="1">
    <location>
        <begin position="51"/>
        <end position="73"/>
    </location>
</feature>
<sequence length="116" mass="12893">MQTLARFGPPLLLMAVIFGLSAQPSLGTGLGTWDTILRKGAHMTEFGLLWWLWWRAFGYRRAAVAVVITLVYAASDELHQRFVDGRHGSPVDWLIDAAGVAVAIALTRRFRARASR</sequence>
<dbReference type="NCBIfam" id="NF037970">
    <property type="entry name" value="vanZ_1"/>
    <property type="match status" value="1"/>
</dbReference>
<dbReference type="InterPro" id="IPR006976">
    <property type="entry name" value="VanZ-like"/>
</dbReference>
<dbReference type="RefSeq" id="WP_170179574.1">
    <property type="nucleotide sequence ID" value="NZ_RBIL01000003.1"/>
</dbReference>
<dbReference type="AlphaFoldDB" id="A0A660L0T3"/>
<evidence type="ECO:0000256" key="1">
    <source>
        <dbReference type="SAM" id="Phobius"/>
    </source>
</evidence>
<dbReference type="Pfam" id="PF04892">
    <property type="entry name" value="VanZ"/>
    <property type="match status" value="1"/>
</dbReference>
<name>A0A660L0T3_9ACTN</name>
<evidence type="ECO:0000313" key="4">
    <source>
        <dbReference type="Proteomes" id="UP000278962"/>
    </source>
</evidence>
<keyword evidence="1" id="KW-0472">Membrane</keyword>
<protein>
    <submittedName>
        <fullName evidence="3">VanZ like protein</fullName>
    </submittedName>
</protein>
<dbReference type="Proteomes" id="UP000278962">
    <property type="component" value="Unassembled WGS sequence"/>
</dbReference>
<reference evidence="3 4" key="1">
    <citation type="submission" date="2018-10" db="EMBL/GenBank/DDBJ databases">
        <title>Genomic Encyclopedia of Archaeal and Bacterial Type Strains, Phase II (KMG-II): from individual species to whole genera.</title>
        <authorList>
            <person name="Goeker M."/>
        </authorList>
    </citation>
    <scope>NUCLEOTIDE SEQUENCE [LARGE SCALE GENOMIC DNA]</scope>
    <source>
        <strain evidence="3 4">DSM 14954</strain>
    </source>
</reference>
<keyword evidence="4" id="KW-1185">Reference proteome</keyword>
<proteinExistence type="predicted"/>
<evidence type="ECO:0000313" key="3">
    <source>
        <dbReference type="EMBL" id="RKQ84880.1"/>
    </source>
</evidence>
<keyword evidence="1" id="KW-1133">Transmembrane helix</keyword>
<feature type="domain" description="VanZ-like" evidence="2">
    <location>
        <begin position="34"/>
        <end position="109"/>
    </location>
</feature>